<dbReference type="EMBL" id="JYDJ01000543">
    <property type="protein sequence ID" value="KRX34599.1"/>
    <property type="molecule type" value="Genomic_DNA"/>
</dbReference>
<dbReference type="AlphaFoldDB" id="A0A0V0T7R5"/>
<proteinExistence type="predicted"/>
<organism evidence="1 2">
    <name type="scientific">Trichinella murrelli</name>
    <dbReference type="NCBI Taxonomy" id="144512"/>
    <lineage>
        <taxon>Eukaryota</taxon>
        <taxon>Metazoa</taxon>
        <taxon>Ecdysozoa</taxon>
        <taxon>Nematoda</taxon>
        <taxon>Enoplea</taxon>
        <taxon>Dorylaimia</taxon>
        <taxon>Trichinellida</taxon>
        <taxon>Trichinellidae</taxon>
        <taxon>Trichinella</taxon>
    </lineage>
</organism>
<name>A0A0V0T7R5_9BILA</name>
<dbReference type="STRING" id="144512.A0A0V0T7R5"/>
<accession>A0A0V0T7R5</accession>
<feature type="non-terminal residue" evidence="1">
    <location>
        <position position="221"/>
    </location>
</feature>
<gene>
    <name evidence="1" type="ORF">T05_7561</name>
</gene>
<reference evidence="1 2" key="1">
    <citation type="submission" date="2015-01" db="EMBL/GenBank/DDBJ databases">
        <title>Evolution of Trichinella species and genotypes.</title>
        <authorList>
            <person name="Korhonen P.K."/>
            <person name="Edoardo P."/>
            <person name="Giuseppe L.R."/>
            <person name="Gasser R.B."/>
        </authorList>
    </citation>
    <scope>NUCLEOTIDE SEQUENCE [LARGE SCALE GENOMIC DNA]</scope>
    <source>
        <strain evidence="1">ISS417</strain>
    </source>
</reference>
<dbReference type="Proteomes" id="UP000055048">
    <property type="component" value="Unassembled WGS sequence"/>
</dbReference>
<feature type="non-terminal residue" evidence="1">
    <location>
        <position position="1"/>
    </location>
</feature>
<comment type="caution">
    <text evidence="1">The sequence shown here is derived from an EMBL/GenBank/DDBJ whole genome shotgun (WGS) entry which is preliminary data.</text>
</comment>
<protein>
    <submittedName>
        <fullName evidence="1">Uncharacterized protein</fullName>
    </submittedName>
</protein>
<evidence type="ECO:0000313" key="2">
    <source>
        <dbReference type="Proteomes" id="UP000055048"/>
    </source>
</evidence>
<evidence type="ECO:0000313" key="1">
    <source>
        <dbReference type="EMBL" id="KRX34599.1"/>
    </source>
</evidence>
<sequence length="221" mass="24931">LCSTLKRTNCNDKCWICASGLRGCRGKLYTNLDATKVIQNCEHADGRRVDPHTLYRQLNELKQLAAGDLTSATKIYDDLANNASTSLDTGAYFPSWDQAQNTMYYSRSVQRYPQSLARRQNLRLTVEQTTTKSGAQLLMCRSPTNDILIFTHNAGVRLLAQSNFWSRDGTFKISHPGNKKKFLRLITDEQGKTELVVQQMDDGYTRETGFVRSSAAYGVQE</sequence>
<keyword evidence="2" id="KW-1185">Reference proteome</keyword>